<feature type="signal peptide" evidence="1">
    <location>
        <begin position="1"/>
        <end position="23"/>
    </location>
</feature>
<proteinExistence type="predicted"/>
<dbReference type="RefSeq" id="WP_091639521.1">
    <property type="nucleotide sequence ID" value="NZ_FOEG01000001.1"/>
</dbReference>
<dbReference type="STRING" id="406100.SAMN04488052_101431"/>
<keyword evidence="1" id="KW-0732">Signal</keyword>
<sequence>MGGRLLCVLLLLPVLGLAGCAVSQPQDRIEDRLRANDTAGALEAAERLDSRRNQALYRLERGMLLRFDGDLEGSIDEFEQAKTLLGQLEPISLSETVTDWAVAETADTYQASVHERLLLHVMQMLNFLELGDVQAARVEALQVDLGLRRVDPVDGAAPHGGDAFARYLSGVVFEASGDRSDALIAYRRAAQRYQALNQPVPRDLQVSLLRLLDALGLPDERDRWAETFGISAWRPASPDTGRLLLVVQSGFGPRLVEGTVATQDPRTGQLYRISLPAVRRQGDPTTGLHIAVNGEQADGERVESVHASVDRWLDARIPLLTARALSRNVVRHQVSAQARDEHAGLGVLVNLAGFLFEQADTRLWRTLPDSIWMARLDLPAGEYDPEFRVRRRGGGAEVLHPGTVTIEPGGLVVRTITVR</sequence>
<gene>
    <name evidence="2" type="ORF">SAMN04488052_101431</name>
</gene>
<dbReference type="AlphaFoldDB" id="A0A1H8Q907"/>
<reference evidence="2 3" key="1">
    <citation type="submission" date="2016-10" db="EMBL/GenBank/DDBJ databases">
        <authorList>
            <person name="de Groot N.N."/>
        </authorList>
    </citation>
    <scope>NUCLEOTIDE SEQUENCE [LARGE SCALE GENOMIC DNA]</scope>
    <source>
        <strain evidence="2 3">CGMCC 1.6291</strain>
    </source>
</reference>
<accession>A0A1H8Q907</accession>
<dbReference type="Proteomes" id="UP000199657">
    <property type="component" value="Unassembled WGS sequence"/>
</dbReference>
<evidence type="ECO:0008006" key="4">
    <source>
        <dbReference type="Google" id="ProtNLM"/>
    </source>
</evidence>
<dbReference type="OrthoDB" id="9769023at2"/>
<feature type="chain" id="PRO_5011611289" description="Tetratricopeptide repeat-containing protein" evidence="1">
    <location>
        <begin position="24"/>
        <end position="419"/>
    </location>
</feature>
<dbReference type="PROSITE" id="PS51257">
    <property type="entry name" value="PROKAR_LIPOPROTEIN"/>
    <property type="match status" value="1"/>
</dbReference>
<evidence type="ECO:0000256" key="1">
    <source>
        <dbReference type="SAM" id="SignalP"/>
    </source>
</evidence>
<evidence type="ECO:0000313" key="3">
    <source>
        <dbReference type="Proteomes" id="UP000199657"/>
    </source>
</evidence>
<evidence type="ECO:0000313" key="2">
    <source>
        <dbReference type="EMBL" id="SEO50705.1"/>
    </source>
</evidence>
<name>A0A1H8Q907_9GAMM</name>
<dbReference type="EMBL" id="FOEG01000001">
    <property type="protein sequence ID" value="SEO50705.1"/>
    <property type="molecule type" value="Genomic_DNA"/>
</dbReference>
<organism evidence="2 3">
    <name type="scientific">Aquisalimonas asiatica</name>
    <dbReference type="NCBI Taxonomy" id="406100"/>
    <lineage>
        <taxon>Bacteria</taxon>
        <taxon>Pseudomonadati</taxon>
        <taxon>Pseudomonadota</taxon>
        <taxon>Gammaproteobacteria</taxon>
        <taxon>Chromatiales</taxon>
        <taxon>Ectothiorhodospiraceae</taxon>
        <taxon>Aquisalimonas</taxon>
    </lineage>
</organism>
<keyword evidence="3" id="KW-1185">Reference proteome</keyword>
<protein>
    <recommendedName>
        <fullName evidence="4">Tetratricopeptide repeat-containing protein</fullName>
    </recommendedName>
</protein>